<dbReference type="AlphaFoldDB" id="A0A0A9ZHG4"/>
<keyword evidence="7" id="KW-0325">Glycoprotein</keyword>
<proteinExistence type="inferred from homology"/>
<dbReference type="EMBL" id="GBHO01000361">
    <property type="protein sequence ID" value="JAG43243.1"/>
    <property type="molecule type" value="Transcribed_RNA"/>
</dbReference>
<evidence type="ECO:0000313" key="11">
    <source>
        <dbReference type="EMBL" id="JAG43244.1"/>
    </source>
</evidence>
<evidence type="ECO:0000256" key="4">
    <source>
        <dbReference type="ARBA" id="ARBA00022729"/>
    </source>
</evidence>
<dbReference type="InterPro" id="IPR029033">
    <property type="entry name" value="His_PPase_superfam"/>
</dbReference>
<evidence type="ECO:0000313" key="10">
    <source>
        <dbReference type="EMBL" id="JAG43243.1"/>
    </source>
</evidence>
<dbReference type="PANTHER" id="PTHR11567:SF211">
    <property type="entry name" value="PROSTATIC ACID PHOSPHATASE"/>
    <property type="match status" value="1"/>
</dbReference>
<reference evidence="10" key="1">
    <citation type="journal article" date="2014" name="PLoS ONE">
        <title>Transcriptome-Based Identification of ABC Transporters in the Western Tarnished Plant Bug Lygus hesperus.</title>
        <authorList>
            <person name="Hull J.J."/>
            <person name="Chaney K."/>
            <person name="Geib S.M."/>
            <person name="Fabrick J.A."/>
            <person name="Brent C.S."/>
            <person name="Walsh D."/>
            <person name="Lavine L.C."/>
        </authorList>
    </citation>
    <scope>NUCLEOTIDE SEQUENCE</scope>
</reference>
<keyword evidence="8" id="KW-1133">Transmembrane helix</keyword>
<keyword evidence="8" id="KW-0472">Membrane</keyword>
<evidence type="ECO:0000256" key="5">
    <source>
        <dbReference type="ARBA" id="ARBA00022801"/>
    </source>
</evidence>
<keyword evidence="6" id="KW-1015">Disulfide bond</keyword>
<dbReference type="PROSITE" id="PS00778">
    <property type="entry name" value="HIS_ACID_PHOSPHAT_2"/>
    <property type="match status" value="1"/>
</dbReference>
<keyword evidence="8" id="KW-0812">Transmembrane</keyword>
<evidence type="ECO:0000313" key="12">
    <source>
        <dbReference type="EMBL" id="JAG43245.1"/>
    </source>
</evidence>
<dbReference type="CDD" id="cd07061">
    <property type="entry name" value="HP_HAP_like"/>
    <property type="match status" value="1"/>
</dbReference>
<comment type="similarity">
    <text evidence="2">Belongs to the histidine acid phosphatase family.</text>
</comment>
<feature type="signal peptide" evidence="9">
    <location>
        <begin position="1"/>
        <end position="17"/>
    </location>
</feature>
<evidence type="ECO:0000256" key="7">
    <source>
        <dbReference type="ARBA" id="ARBA00023180"/>
    </source>
</evidence>
<dbReference type="EMBL" id="GBHO01000360">
    <property type="protein sequence ID" value="JAG43244.1"/>
    <property type="molecule type" value="Transcribed_RNA"/>
</dbReference>
<dbReference type="EC" id="3.1.3.2" evidence="3"/>
<keyword evidence="5" id="KW-0378">Hydrolase</keyword>
<evidence type="ECO:0000256" key="1">
    <source>
        <dbReference type="ARBA" id="ARBA00000032"/>
    </source>
</evidence>
<keyword evidence="4 9" id="KW-0732">Signal</keyword>
<protein>
    <recommendedName>
        <fullName evidence="3">acid phosphatase</fullName>
        <ecNumber evidence="3">3.1.3.2</ecNumber>
    </recommendedName>
</protein>
<evidence type="ECO:0000256" key="2">
    <source>
        <dbReference type="ARBA" id="ARBA00005375"/>
    </source>
</evidence>
<comment type="catalytic activity">
    <reaction evidence="1">
        <text>a phosphate monoester + H2O = an alcohol + phosphate</text>
        <dbReference type="Rhea" id="RHEA:15017"/>
        <dbReference type="ChEBI" id="CHEBI:15377"/>
        <dbReference type="ChEBI" id="CHEBI:30879"/>
        <dbReference type="ChEBI" id="CHEBI:43474"/>
        <dbReference type="ChEBI" id="CHEBI:67140"/>
        <dbReference type="EC" id="3.1.3.2"/>
    </reaction>
</comment>
<dbReference type="InterPro" id="IPR033379">
    <property type="entry name" value="Acid_Pase_AS"/>
</dbReference>
<reference evidence="10" key="2">
    <citation type="submission" date="2014-07" db="EMBL/GenBank/DDBJ databases">
        <authorList>
            <person name="Hull J."/>
        </authorList>
    </citation>
    <scope>NUCLEOTIDE SEQUENCE</scope>
</reference>
<dbReference type="EMBL" id="GBHO01000359">
    <property type="protein sequence ID" value="JAG43245.1"/>
    <property type="molecule type" value="Transcribed_RNA"/>
</dbReference>
<dbReference type="InterPro" id="IPR000560">
    <property type="entry name" value="His_Pase_clade-2"/>
</dbReference>
<dbReference type="Pfam" id="PF00328">
    <property type="entry name" value="His_Phos_2"/>
    <property type="match status" value="1"/>
</dbReference>
<name>A0A0A9ZHG4_LYGHE</name>
<evidence type="ECO:0000256" key="6">
    <source>
        <dbReference type="ARBA" id="ARBA00023157"/>
    </source>
</evidence>
<dbReference type="InterPro" id="IPR050645">
    <property type="entry name" value="Histidine_acid_phosphatase"/>
</dbReference>
<dbReference type="Gene3D" id="3.40.50.1240">
    <property type="entry name" value="Phosphoglycerate mutase-like"/>
    <property type="match status" value="1"/>
</dbReference>
<feature type="chain" id="PRO_5007390346" description="acid phosphatase" evidence="9">
    <location>
        <begin position="18"/>
        <end position="427"/>
    </location>
</feature>
<sequence length="427" mass="48796">MRTTIFTLLVSAYCSEALNFKSLDEDVGPVAYVNILFRHGERTIIDPYPTDPNKDPKLWPLGWGQLTKAGIHHHYVLGNWLGERYAHLLPTNRNYNRKALRVQSTDVDRTLMSAESNLAGMFPMTPEERWGDLNWQPVPIHTVPEPLDKLLAMKYPCKRYDYALHKFEKSPEYKNILKNLNELGNYLQKNSGMEFTDLTIFDYLYSTLLIEKLNNYTLPEWTNSVFPEKMVVPAGLNFAKATWTPEMKRLKGGPLVKEMLSNMQKKVKGVLSEAGQNMTVFSAHDTTVANFLNTIGVFNMLPPPFASLVLVELRKTPKDEHVVMVHFKNTTDPDGVPYTLTIPGCTEACPIAQFETLLQPIIPLDWDSECHQHEFFDLTDDQPYNTLAIFAVVTSTLIVFLVLALTSVYWTKQKPNHIYHKLNVDSL</sequence>
<feature type="transmembrane region" description="Helical" evidence="8">
    <location>
        <begin position="387"/>
        <end position="411"/>
    </location>
</feature>
<dbReference type="SUPFAM" id="SSF53254">
    <property type="entry name" value="Phosphoglycerate mutase-like"/>
    <property type="match status" value="1"/>
</dbReference>
<dbReference type="GO" id="GO:0003993">
    <property type="term" value="F:acid phosphatase activity"/>
    <property type="evidence" value="ECO:0007669"/>
    <property type="project" value="UniProtKB-EC"/>
</dbReference>
<evidence type="ECO:0000256" key="8">
    <source>
        <dbReference type="SAM" id="Phobius"/>
    </source>
</evidence>
<organism evidence="10">
    <name type="scientific">Lygus hesperus</name>
    <name type="common">Western plant bug</name>
    <dbReference type="NCBI Taxonomy" id="30085"/>
    <lineage>
        <taxon>Eukaryota</taxon>
        <taxon>Metazoa</taxon>
        <taxon>Ecdysozoa</taxon>
        <taxon>Arthropoda</taxon>
        <taxon>Hexapoda</taxon>
        <taxon>Insecta</taxon>
        <taxon>Pterygota</taxon>
        <taxon>Neoptera</taxon>
        <taxon>Paraneoptera</taxon>
        <taxon>Hemiptera</taxon>
        <taxon>Heteroptera</taxon>
        <taxon>Panheteroptera</taxon>
        <taxon>Cimicomorpha</taxon>
        <taxon>Miridae</taxon>
        <taxon>Mirini</taxon>
        <taxon>Lygus</taxon>
    </lineage>
</organism>
<evidence type="ECO:0000256" key="3">
    <source>
        <dbReference type="ARBA" id="ARBA00012646"/>
    </source>
</evidence>
<dbReference type="PANTHER" id="PTHR11567">
    <property type="entry name" value="ACID PHOSPHATASE-RELATED"/>
    <property type="match status" value="1"/>
</dbReference>
<evidence type="ECO:0000256" key="9">
    <source>
        <dbReference type="SAM" id="SignalP"/>
    </source>
</evidence>
<gene>
    <name evidence="10" type="primary">acp2_2</name>
    <name evidence="11" type="synonym">acp2_4</name>
    <name evidence="12" type="synonym">acp2_6</name>
    <name evidence="12" type="ORF">CM83_58287</name>
    <name evidence="10" type="ORF">CM83_58293</name>
    <name evidence="11" type="ORF">CM83_58297</name>
</gene>
<accession>A0A0A9ZHG4</accession>